<name>A0AAW7N471_9LACO</name>
<feature type="transmembrane region" description="Helical" evidence="1">
    <location>
        <begin position="329"/>
        <end position="349"/>
    </location>
</feature>
<feature type="transmembrane region" description="Helical" evidence="1">
    <location>
        <begin position="175"/>
        <end position="205"/>
    </location>
</feature>
<keyword evidence="1" id="KW-0472">Membrane</keyword>
<dbReference type="EMBL" id="JAUIQT010000001">
    <property type="protein sequence ID" value="MDN4832800.1"/>
    <property type="molecule type" value="Genomic_DNA"/>
</dbReference>
<feature type="transmembrane region" description="Helical" evidence="1">
    <location>
        <begin position="139"/>
        <end position="169"/>
    </location>
</feature>
<dbReference type="RefSeq" id="WP_301206874.1">
    <property type="nucleotide sequence ID" value="NZ_JAUIQT010000001.1"/>
</dbReference>
<feature type="transmembrane region" description="Helical" evidence="1">
    <location>
        <begin position="361"/>
        <end position="383"/>
    </location>
</feature>
<evidence type="ECO:0000313" key="2">
    <source>
        <dbReference type="EMBL" id="MDN4832800.1"/>
    </source>
</evidence>
<feature type="transmembrane region" description="Helical" evidence="1">
    <location>
        <begin position="279"/>
        <end position="296"/>
    </location>
</feature>
<feature type="transmembrane region" description="Helical" evidence="1">
    <location>
        <begin position="109"/>
        <end position="127"/>
    </location>
</feature>
<protein>
    <submittedName>
        <fullName evidence="2">EpsG family protein</fullName>
    </submittedName>
</protein>
<evidence type="ECO:0000313" key="3">
    <source>
        <dbReference type="Proteomes" id="UP001174888"/>
    </source>
</evidence>
<feature type="transmembrane region" description="Helical" evidence="1">
    <location>
        <begin position="33"/>
        <end position="52"/>
    </location>
</feature>
<feature type="transmembrane region" description="Helical" evidence="1">
    <location>
        <begin position="6"/>
        <end position="21"/>
    </location>
</feature>
<dbReference type="InterPro" id="IPR049458">
    <property type="entry name" value="EpsG-like"/>
</dbReference>
<evidence type="ECO:0000256" key="1">
    <source>
        <dbReference type="SAM" id="Phobius"/>
    </source>
</evidence>
<feature type="transmembrane region" description="Helical" evidence="1">
    <location>
        <begin position="226"/>
        <end position="249"/>
    </location>
</feature>
<accession>A0AAW7N471</accession>
<dbReference type="Pfam" id="PF14897">
    <property type="entry name" value="EpsG"/>
    <property type="match status" value="1"/>
</dbReference>
<organism evidence="2 3">
    <name type="scientific">Ligilactobacillus salivarius</name>
    <dbReference type="NCBI Taxonomy" id="1624"/>
    <lineage>
        <taxon>Bacteria</taxon>
        <taxon>Bacillati</taxon>
        <taxon>Bacillota</taxon>
        <taxon>Bacilli</taxon>
        <taxon>Lactobacillales</taxon>
        <taxon>Lactobacillaceae</taxon>
        <taxon>Ligilactobacillus</taxon>
    </lineage>
</organism>
<comment type="caution">
    <text evidence="2">The sequence shown here is derived from an EMBL/GenBank/DDBJ whole genome shotgun (WGS) entry which is preliminary data.</text>
</comment>
<dbReference type="Proteomes" id="UP001174888">
    <property type="component" value="Unassembled WGS sequence"/>
</dbReference>
<dbReference type="AlphaFoldDB" id="A0AAW7N471"/>
<keyword evidence="1" id="KW-0812">Transmembrane</keyword>
<keyword evidence="1" id="KW-1133">Transmembrane helix</keyword>
<gene>
    <name evidence="2" type="ORF">QYC35_00890</name>
</gene>
<reference evidence="2" key="1">
    <citation type="submission" date="2023-07" db="EMBL/GenBank/DDBJ databases">
        <title>Complete genome sequence of Ligilactobacillus salivarius SRCM217594 isolated from Gallus gallus domesticus feces.</title>
        <authorList>
            <person name="Yang H.-G."/>
            <person name="Ryu M.-S."/>
            <person name="Ha G.-S."/>
            <person name="Yang H.-J."/>
            <person name="Jeong D.-Y."/>
        </authorList>
    </citation>
    <scope>NUCLEOTIDE SEQUENCE</scope>
    <source>
        <strain evidence="2">SRCM217594</strain>
    </source>
</reference>
<proteinExistence type="predicted"/>
<feature type="transmembrane region" description="Helical" evidence="1">
    <location>
        <begin position="305"/>
        <end position="323"/>
    </location>
</feature>
<sequence>MAIYLIVFAISIFLISLSEYIKKKIVNKKVEKLIYIFTVGVALCIPSVLAGMRDYSIGTDVLTYGNIWFYNAVGSDFKVYTNWATSSSIGYLYAVINYIVAHFTINPHYFYFIYNFIENIIIFIAIYKNRDVVNVPLAMMAYYLLFYNLFLNILRQGMALSLILLGFSLLREKRYISFLIIVYIAILFHNTAGIAVIFLLLYIFLKKNITLQSNLETIKVIKKQDIINLQLFFERIIIIFLIIIIVILFEDIIRYLGSLGLVGDRYLMYINAEGVSGGFYQHLLGFCMPTLILFCINRSNLKFNIDYNFLFFVIITSTCFGFLMNKYTFLSRITLYFDIFFIISLPYILKNGNVRFSYKGINLNKYLAAIYLLIYWVIIYGYFNSGNTVPYIFMRG</sequence>